<keyword evidence="2" id="KW-0812">Transmembrane</keyword>
<evidence type="ECO:0000313" key="4">
    <source>
        <dbReference type="Proteomes" id="UP001303473"/>
    </source>
</evidence>
<keyword evidence="2" id="KW-0472">Membrane</keyword>
<proteinExistence type="predicted"/>
<feature type="transmembrane region" description="Helical" evidence="2">
    <location>
        <begin position="201"/>
        <end position="223"/>
    </location>
</feature>
<feature type="transmembrane region" description="Helical" evidence="2">
    <location>
        <begin position="289"/>
        <end position="311"/>
    </location>
</feature>
<dbReference type="Proteomes" id="UP001303473">
    <property type="component" value="Unassembled WGS sequence"/>
</dbReference>
<evidence type="ECO:0000256" key="2">
    <source>
        <dbReference type="SAM" id="Phobius"/>
    </source>
</evidence>
<dbReference type="AlphaFoldDB" id="A0AAN6S0T1"/>
<organism evidence="3 4">
    <name type="scientific">Diplogelasinospora grovesii</name>
    <dbReference type="NCBI Taxonomy" id="303347"/>
    <lineage>
        <taxon>Eukaryota</taxon>
        <taxon>Fungi</taxon>
        <taxon>Dikarya</taxon>
        <taxon>Ascomycota</taxon>
        <taxon>Pezizomycotina</taxon>
        <taxon>Sordariomycetes</taxon>
        <taxon>Sordariomycetidae</taxon>
        <taxon>Sordariales</taxon>
        <taxon>Diplogelasinosporaceae</taxon>
        <taxon>Diplogelasinospora</taxon>
    </lineage>
</organism>
<sequence length="377" mass="42467">MLAVEKKLKSTLDSDADGIALAASETTGGLIQMINSAVEKHVDDGELREQLKEELEDYRDKLRKQTDQLLLATDRELAEDPQEMDVGREGESGGLEAPTANQPPETTRIVLALEQPQLQQSSSGSGTCHEALCFCTLVQSFFPRGGHESAGYGYGHGHGHGHIAAMHGHYPSWQWLCRVLTAAAWLMLLLLIQPYNLYQTGLFVVSWLGLPTSYPLQLLSYYLKSAAYHHRIQLRRLRLRRSRLKGVESGDGAELDDDAEAVARLPPALIKPAKPAKPQFRIEYRVPSAAELVSTAVALAFAFTALAYIAVSVERAIWLEANQWRAAYLRDILERRPYPAWSPFDIDFRLLYEPAWSHFRVWVHGLYFRASREVRTW</sequence>
<gene>
    <name evidence="3" type="ORF">QBC46DRAFT_397137</name>
</gene>
<feature type="transmembrane region" description="Helical" evidence="2">
    <location>
        <begin position="175"/>
        <end position="195"/>
    </location>
</feature>
<accession>A0AAN6S0T1</accession>
<evidence type="ECO:0000313" key="3">
    <source>
        <dbReference type="EMBL" id="KAK3935616.1"/>
    </source>
</evidence>
<feature type="region of interest" description="Disordered" evidence="1">
    <location>
        <begin position="73"/>
        <end position="102"/>
    </location>
</feature>
<reference evidence="4" key="1">
    <citation type="journal article" date="2023" name="Mol. Phylogenet. Evol.">
        <title>Genome-scale phylogeny and comparative genomics of the fungal order Sordariales.</title>
        <authorList>
            <person name="Hensen N."/>
            <person name="Bonometti L."/>
            <person name="Westerberg I."/>
            <person name="Brannstrom I.O."/>
            <person name="Guillou S."/>
            <person name="Cros-Aarteil S."/>
            <person name="Calhoun S."/>
            <person name="Haridas S."/>
            <person name="Kuo A."/>
            <person name="Mondo S."/>
            <person name="Pangilinan J."/>
            <person name="Riley R."/>
            <person name="LaButti K."/>
            <person name="Andreopoulos B."/>
            <person name="Lipzen A."/>
            <person name="Chen C."/>
            <person name="Yan M."/>
            <person name="Daum C."/>
            <person name="Ng V."/>
            <person name="Clum A."/>
            <person name="Steindorff A."/>
            <person name="Ohm R.A."/>
            <person name="Martin F."/>
            <person name="Silar P."/>
            <person name="Natvig D.O."/>
            <person name="Lalanne C."/>
            <person name="Gautier V."/>
            <person name="Ament-Velasquez S.L."/>
            <person name="Kruys A."/>
            <person name="Hutchinson M.I."/>
            <person name="Powell A.J."/>
            <person name="Barry K."/>
            <person name="Miller A.N."/>
            <person name="Grigoriev I.V."/>
            <person name="Debuchy R."/>
            <person name="Gladieux P."/>
            <person name="Hiltunen Thoren M."/>
            <person name="Johannesson H."/>
        </authorList>
    </citation>
    <scope>NUCLEOTIDE SEQUENCE [LARGE SCALE GENOMIC DNA]</scope>
    <source>
        <strain evidence="4">CBS 340.73</strain>
    </source>
</reference>
<comment type="caution">
    <text evidence="3">The sequence shown here is derived from an EMBL/GenBank/DDBJ whole genome shotgun (WGS) entry which is preliminary data.</text>
</comment>
<keyword evidence="2" id="KW-1133">Transmembrane helix</keyword>
<dbReference type="EMBL" id="MU853915">
    <property type="protein sequence ID" value="KAK3935616.1"/>
    <property type="molecule type" value="Genomic_DNA"/>
</dbReference>
<protein>
    <submittedName>
        <fullName evidence="3">Uncharacterized protein</fullName>
    </submittedName>
</protein>
<keyword evidence="4" id="KW-1185">Reference proteome</keyword>
<name>A0AAN6S0T1_9PEZI</name>
<evidence type="ECO:0000256" key="1">
    <source>
        <dbReference type="SAM" id="MobiDB-lite"/>
    </source>
</evidence>